<proteinExistence type="predicted"/>
<dbReference type="SMART" id="SM00470">
    <property type="entry name" value="ParB"/>
    <property type="match status" value="1"/>
</dbReference>
<dbReference type="InterPro" id="IPR036086">
    <property type="entry name" value="ParB/Sulfiredoxin_sf"/>
</dbReference>
<protein>
    <recommendedName>
        <fullName evidence="1">ParB-like N-terminal domain-containing protein</fullName>
    </recommendedName>
</protein>
<dbReference type="Gene3D" id="3.90.1530.30">
    <property type="match status" value="1"/>
</dbReference>
<dbReference type="EMBL" id="LFTY01000001">
    <property type="protein sequence ID" value="KMW60466.1"/>
    <property type="molecule type" value="Genomic_DNA"/>
</dbReference>
<dbReference type="OrthoDB" id="9816381at2"/>
<organism evidence="2 3">
    <name type="scientific">Candidatus Rhodobacter oscarellae</name>
    <dbReference type="NCBI Taxonomy" id="1675527"/>
    <lineage>
        <taxon>Bacteria</taxon>
        <taxon>Pseudomonadati</taxon>
        <taxon>Pseudomonadota</taxon>
        <taxon>Alphaproteobacteria</taxon>
        <taxon>Rhodobacterales</taxon>
        <taxon>Rhodobacter group</taxon>
        <taxon>Rhodobacter</taxon>
    </lineage>
</organism>
<dbReference type="Pfam" id="PF02195">
    <property type="entry name" value="ParB_N"/>
    <property type="match status" value="1"/>
</dbReference>
<evidence type="ECO:0000313" key="2">
    <source>
        <dbReference type="EMBL" id="KMW60466.1"/>
    </source>
</evidence>
<sequence>MLEKKSYPIEQIYVPAKRAKTLDAGKVEALAEDILENGQQVPIRIRAGKGRYVLLEGLHRLEALRALGEETVEGYLTHARLH</sequence>
<feature type="domain" description="ParB-like N-terminal" evidence="1">
    <location>
        <begin position="5"/>
        <end position="80"/>
    </location>
</feature>
<reference evidence="2 3" key="1">
    <citation type="submission" date="2015-06" db="EMBL/GenBank/DDBJ databases">
        <title>Draft genome sequence of an Alphaproteobacteria species associated to the Mediterranean sponge Oscarella lobularis.</title>
        <authorList>
            <person name="Jourda C."/>
            <person name="Santini S."/>
            <person name="Claverie J.-M."/>
        </authorList>
    </citation>
    <scope>NUCLEOTIDE SEQUENCE [LARGE SCALE GENOMIC DNA]</scope>
    <source>
        <strain evidence="2">IGS</strain>
    </source>
</reference>
<dbReference type="STRING" id="1675527.AIOL_000622"/>
<evidence type="ECO:0000313" key="3">
    <source>
        <dbReference type="Proteomes" id="UP000037178"/>
    </source>
</evidence>
<keyword evidence="3" id="KW-1185">Reference proteome</keyword>
<gene>
    <name evidence="2" type="ORF">AIOL_000622</name>
</gene>
<dbReference type="AlphaFoldDB" id="A0A0J9ECR9"/>
<comment type="caution">
    <text evidence="2">The sequence shown here is derived from an EMBL/GenBank/DDBJ whole genome shotgun (WGS) entry which is preliminary data.</text>
</comment>
<dbReference type="SUPFAM" id="SSF110849">
    <property type="entry name" value="ParB/Sulfiredoxin"/>
    <property type="match status" value="1"/>
</dbReference>
<accession>A0A0J9ECR9</accession>
<dbReference type="InterPro" id="IPR003115">
    <property type="entry name" value="ParB_N"/>
</dbReference>
<dbReference type="RefSeq" id="WP_049641543.1">
    <property type="nucleotide sequence ID" value="NZ_LFTY01000001.1"/>
</dbReference>
<dbReference type="PATRIC" id="fig|1675527.3.peg.679"/>
<name>A0A0J9ECR9_9RHOB</name>
<dbReference type="Proteomes" id="UP000037178">
    <property type="component" value="Unassembled WGS sequence"/>
</dbReference>
<evidence type="ECO:0000259" key="1">
    <source>
        <dbReference type="SMART" id="SM00470"/>
    </source>
</evidence>